<dbReference type="PANTHER" id="PTHR43002">
    <property type="entry name" value="GLYCOGEN DEBRANCHING ENZYME"/>
    <property type="match status" value="1"/>
</dbReference>
<dbReference type="RefSeq" id="WP_275120448.1">
    <property type="nucleotide sequence ID" value="NZ_JAOTPO010000022.1"/>
</dbReference>
<reference evidence="3" key="1">
    <citation type="submission" date="2024-05" db="EMBL/GenBank/DDBJ databases">
        <title>Alkalihalobacillus sp. strain MEB203 novel alkaliphilic bacterium from Lonar Lake, India.</title>
        <authorList>
            <person name="Joshi A."/>
            <person name="Thite S."/>
            <person name="Mengade P."/>
        </authorList>
    </citation>
    <scope>NUCLEOTIDE SEQUENCE</scope>
    <source>
        <strain evidence="3">MEB 203</strain>
    </source>
</reference>
<dbReference type="Gene3D" id="2.60.40.2320">
    <property type="match status" value="1"/>
</dbReference>
<dbReference type="InterPro" id="IPR011840">
    <property type="entry name" value="PulA_typeI"/>
</dbReference>
<organism evidence="3 4">
    <name type="scientific">Alkalihalobacterium chitinilyticum</name>
    <dbReference type="NCBI Taxonomy" id="2980103"/>
    <lineage>
        <taxon>Bacteria</taxon>
        <taxon>Bacillati</taxon>
        <taxon>Bacillota</taxon>
        <taxon>Bacilli</taxon>
        <taxon>Bacillales</taxon>
        <taxon>Bacillaceae</taxon>
        <taxon>Alkalihalobacterium</taxon>
    </lineage>
</organism>
<dbReference type="CDD" id="cd02860">
    <property type="entry name" value="E_set_Pullulanase"/>
    <property type="match status" value="1"/>
</dbReference>
<keyword evidence="4" id="KW-1185">Reference proteome</keyword>
<dbReference type="Gene3D" id="3.20.20.80">
    <property type="entry name" value="Glycosidases"/>
    <property type="match status" value="1"/>
</dbReference>
<dbReference type="InterPro" id="IPR014756">
    <property type="entry name" value="Ig_E-set"/>
</dbReference>
<dbReference type="InterPro" id="IPR049117">
    <property type="entry name" value="pulA_all-beta"/>
</dbReference>
<dbReference type="InterPro" id="IPR006047">
    <property type="entry name" value="GH13_cat_dom"/>
</dbReference>
<dbReference type="Gene3D" id="2.60.40.1180">
    <property type="entry name" value="Golgi alpha-mannosidase II"/>
    <property type="match status" value="1"/>
</dbReference>
<protein>
    <submittedName>
        <fullName evidence="3">Type I pullulanase</fullName>
        <ecNumber evidence="3">3.2.1.41</ecNumber>
    </submittedName>
</protein>
<dbReference type="Proteomes" id="UP001148125">
    <property type="component" value="Unassembled WGS sequence"/>
</dbReference>
<dbReference type="SMART" id="SM00642">
    <property type="entry name" value="Aamy"/>
    <property type="match status" value="1"/>
</dbReference>
<dbReference type="CDD" id="cd11341">
    <property type="entry name" value="AmyAc_Pullulanase_LD-like"/>
    <property type="match status" value="1"/>
</dbReference>
<dbReference type="InterPro" id="IPR004193">
    <property type="entry name" value="Glyco_hydro_13_N"/>
</dbReference>
<dbReference type="InterPro" id="IPR013780">
    <property type="entry name" value="Glyco_hydro_b"/>
</dbReference>
<dbReference type="Gene3D" id="2.60.40.10">
    <property type="entry name" value="Immunoglobulins"/>
    <property type="match status" value="1"/>
</dbReference>
<keyword evidence="3" id="KW-0378">Hydrolase</keyword>
<feature type="domain" description="Glycosyl hydrolase family 13 catalytic" evidence="2">
    <location>
        <begin position="221"/>
        <end position="615"/>
    </location>
</feature>
<name>A0ABT5VK79_9BACI</name>
<dbReference type="Pfam" id="PF21653">
    <property type="entry name" value="pulA_all-beta"/>
    <property type="match status" value="1"/>
</dbReference>
<proteinExistence type="inferred from homology"/>
<dbReference type="Pfam" id="PF02922">
    <property type="entry name" value="CBM_48"/>
    <property type="match status" value="1"/>
</dbReference>
<dbReference type="InterPro" id="IPR013783">
    <property type="entry name" value="Ig-like_fold"/>
</dbReference>
<dbReference type="EC" id="3.2.1.41" evidence="3"/>
<comment type="caution">
    <text evidence="3">The sequence shown here is derived from an EMBL/GenBank/DDBJ whole genome shotgun (WGS) entry which is preliminary data.</text>
</comment>
<evidence type="ECO:0000313" key="4">
    <source>
        <dbReference type="Proteomes" id="UP001148125"/>
    </source>
</evidence>
<keyword evidence="3" id="KW-0326">Glycosidase</keyword>
<dbReference type="NCBIfam" id="TIGR02104">
    <property type="entry name" value="pulA_typeI"/>
    <property type="match status" value="1"/>
</dbReference>
<sequence length="715" mass="82323">MRAFQVQKAVIKKVDQITVIMSSPFEQQLENDYFRLRMGNKEIPILQVNITSSNEVTLQLMQSIEFGKEYTLYTKDGESYFVEVGEVVRTKAFDDMFYYELNDLGANYSKVGTTFKVWAPTATEVRLVIFNDWQEEKGIEIPMVRKQKGVWKLTLPGDQDGLFYLYKVCVNQNWQEAVDPYAKALAVNGLKGVVINLRKTNPLDWPIKLPFHNRDETIIYEAHIRDFTIATTSGIDKKGKYAGWLEDKTTGVNGTVTGLNYLKQLGVTHVELLPINDFGSVDELKQDSYNWGYDPTHYFAPEGSYSTDPVNPFLRVQEVKQLIAALHKNNLRVILDVVYNHVYIWQTSDFEKIVPGYYFRYHLDGQISNGTGVGNDIASERKMVQKFIIDCVSFWVEEYKVDGFRFDLMGILDVETMDKLVKQLYRLNPSIVLLGEGWNLPTAFPFEKRAVLEQAKTLEKVSFFNDRFRDRLKGSSFNHQEKGFINGNAEVTESTREVLAGTTGVFQPQDQLFLHPQQSINYIECHDNHTLWDKLTLSNGGDPEEYRYRMHRLGTSMVLTAQGIPFLHAGQEFFRTKHGVENSYNSPDSINALDWELKDKFKDNVEYIKGLIALRRKHPAFRLNSMDLVKAHMKPFDTPPHVIGYMLDNLAEIDEWNRIAVIHNGSWSTIEVHLPYDGEWQVVVDDNSADLIPLYSEKDRHVKIAPISTKVLFQT</sequence>
<dbReference type="SUPFAM" id="SSF81296">
    <property type="entry name" value="E set domains"/>
    <property type="match status" value="1"/>
</dbReference>
<comment type="similarity">
    <text evidence="1">Belongs to the glycosyl hydrolase 13 family.</text>
</comment>
<evidence type="ECO:0000259" key="2">
    <source>
        <dbReference type="SMART" id="SM00642"/>
    </source>
</evidence>
<dbReference type="InterPro" id="IPR017853">
    <property type="entry name" value="GH"/>
</dbReference>
<gene>
    <name evidence="3" type="primary">pulA</name>
    <name evidence="3" type="ORF">N7Z68_21125</name>
</gene>
<dbReference type="EMBL" id="JAOTPO010000022">
    <property type="protein sequence ID" value="MDE5415856.1"/>
    <property type="molecule type" value="Genomic_DNA"/>
</dbReference>
<accession>A0ABT5VK79</accession>
<dbReference type="GO" id="GO:0051060">
    <property type="term" value="F:pullulanase activity"/>
    <property type="evidence" value="ECO:0007669"/>
    <property type="project" value="UniProtKB-EC"/>
</dbReference>
<dbReference type="SUPFAM" id="SSF51445">
    <property type="entry name" value="(Trans)glycosidases"/>
    <property type="match status" value="1"/>
</dbReference>
<evidence type="ECO:0000313" key="3">
    <source>
        <dbReference type="EMBL" id="MDE5415856.1"/>
    </source>
</evidence>
<dbReference type="Pfam" id="PF00128">
    <property type="entry name" value="Alpha-amylase"/>
    <property type="match status" value="2"/>
</dbReference>
<evidence type="ECO:0000256" key="1">
    <source>
        <dbReference type="ARBA" id="ARBA00008061"/>
    </source>
</evidence>